<feature type="compositionally biased region" description="Polar residues" evidence="5">
    <location>
        <begin position="202"/>
        <end position="212"/>
    </location>
</feature>
<keyword evidence="9" id="KW-1185">Reference proteome</keyword>
<dbReference type="Proteomes" id="UP000822476">
    <property type="component" value="Unassembled WGS sequence"/>
</dbReference>
<evidence type="ECO:0000313" key="9">
    <source>
        <dbReference type="Proteomes" id="UP000822476"/>
    </source>
</evidence>
<evidence type="ECO:0000259" key="7">
    <source>
        <dbReference type="PROSITE" id="PS51914"/>
    </source>
</evidence>
<organism evidence="8 9">
    <name type="scientific">Paragonimus skrjabini miyazakii</name>
    <dbReference type="NCBI Taxonomy" id="59628"/>
    <lineage>
        <taxon>Eukaryota</taxon>
        <taxon>Metazoa</taxon>
        <taxon>Spiralia</taxon>
        <taxon>Lophotrochozoa</taxon>
        <taxon>Platyhelminthes</taxon>
        <taxon>Trematoda</taxon>
        <taxon>Digenea</taxon>
        <taxon>Plagiorchiida</taxon>
        <taxon>Troglotremata</taxon>
        <taxon>Troglotrematidae</taxon>
        <taxon>Paragonimus</taxon>
    </lineage>
</organism>
<keyword evidence="2 6" id="KW-0732">Signal</keyword>
<dbReference type="InterPro" id="IPR036607">
    <property type="entry name" value="PRKCSH"/>
</dbReference>
<feature type="domain" description="MRH" evidence="7">
    <location>
        <begin position="277"/>
        <end position="384"/>
    </location>
</feature>
<dbReference type="OrthoDB" id="28322at2759"/>
<dbReference type="Pfam" id="PF13015">
    <property type="entry name" value="PRKCSH_1"/>
    <property type="match status" value="1"/>
</dbReference>
<protein>
    <recommendedName>
        <fullName evidence="1">Glucosidase 2 subunit beta</fullName>
    </recommendedName>
</protein>
<feature type="signal peptide" evidence="6">
    <location>
        <begin position="1"/>
        <end position="21"/>
    </location>
</feature>
<feature type="compositionally biased region" description="Pro residues" evidence="5">
    <location>
        <begin position="247"/>
        <end position="260"/>
    </location>
</feature>
<evidence type="ECO:0000256" key="6">
    <source>
        <dbReference type="SAM" id="SignalP"/>
    </source>
</evidence>
<dbReference type="GO" id="GO:0017177">
    <property type="term" value="C:glucosidase II complex"/>
    <property type="evidence" value="ECO:0007669"/>
    <property type="project" value="TreeGrafter"/>
</dbReference>
<feature type="compositionally biased region" description="Acidic residues" evidence="5">
    <location>
        <begin position="214"/>
        <end position="223"/>
    </location>
</feature>
<evidence type="ECO:0000256" key="2">
    <source>
        <dbReference type="ARBA" id="ARBA00022729"/>
    </source>
</evidence>
<name>A0A8S9YCV4_9TREM</name>
<feature type="compositionally biased region" description="Basic and acidic residues" evidence="5">
    <location>
        <begin position="224"/>
        <end position="246"/>
    </location>
</feature>
<evidence type="ECO:0000313" key="8">
    <source>
        <dbReference type="EMBL" id="KAF7232380.1"/>
    </source>
</evidence>
<dbReference type="Gene3D" id="2.70.130.10">
    <property type="entry name" value="Mannose-6-phosphate receptor binding domain"/>
    <property type="match status" value="1"/>
</dbReference>
<gene>
    <name evidence="8" type="ORF">EG68_10094</name>
</gene>
<comment type="caution">
    <text evidence="8">The sequence shown here is derived from an EMBL/GenBank/DDBJ whole genome shotgun (WGS) entry which is preliminary data.</text>
</comment>
<dbReference type="AlphaFoldDB" id="A0A8S9YCV4"/>
<keyword evidence="3" id="KW-0256">Endoplasmic reticulum</keyword>
<dbReference type="GO" id="GO:0006491">
    <property type="term" value="P:N-glycan processing"/>
    <property type="evidence" value="ECO:0007669"/>
    <property type="project" value="TreeGrafter"/>
</dbReference>
<dbReference type="PANTHER" id="PTHR12630:SF1">
    <property type="entry name" value="GLUCOSIDASE 2 SUBUNIT BETA"/>
    <property type="match status" value="1"/>
</dbReference>
<dbReference type="InterPro" id="IPR044865">
    <property type="entry name" value="MRH_dom"/>
</dbReference>
<sequence length="397" mass="44780">MPFRNMMVVFLLVLLPPGHFFLELPRGVPLSKSAFYQLDKPFNCLDGSIVLPPHKINDNYCDCADGSDEPGTPACNNGIFHCRDVQYKSVFLRSAFVNDGICDCCDGSDEYDGKTTCESTCGILAAAVQQARSIKRNEIEQGHRLFKEYVEKLKIRKQEELIAEEKAARERELHEADLPQVPASESQSEVDTANLVEKQASKENSASSTFINDETPDEVEHDEQDVKPDDSVDYSEHEDAHLDENPKLPPTSIPPPPAPKPIDYGPSEAFRMLSDLDDCLEFSDQQYTYRFCAFKEIFQRERDSSGQGTSLGRWDDWAYADDDMGRENKYAVMLFKDGLGCWNGPARSTRVFVYCGGANEISAVNEPSRCEYEIHLRTPAACFDEPDVIFKRLHPDK</sequence>
<dbReference type="InterPro" id="IPR039794">
    <property type="entry name" value="Gtb1-like"/>
</dbReference>
<dbReference type="EMBL" id="JTDE01021853">
    <property type="protein sequence ID" value="KAF7232380.1"/>
    <property type="molecule type" value="Genomic_DNA"/>
</dbReference>
<dbReference type="InterPro" id="IPR028146">
    <property type="entry name" value="PRKCSH_N"/>
</dbReference>
<evidence type="ECO:0000256" key="3">
    <source>
        <dbReference type="ARBA" id="ARBA00022824"/>
    </source>
</evidence>
<dbReference type="Pfam" id="PF12999">
    <property type="entry name" value="PRKCSH-like"/>
    <property type="match status" value="1"/>
</dbReference>
<evidence type="ECO:0000256" key="4">
    <source>
        <dbReference type="ARBA" id="ARBA00023157"/>
    </source>
</evidence>
<evidence type="ECO:0000256" key="1">
    <source>
        <dbReference type="ARBA" id="ARBA00022387"/>
    </source>
</evidence>
<accession>A0A8S9YCV4</accession>
<dbReference type="PANTHER" id="PTHR12630">
    <property type="entry name" value="N-LINKED OLIGOSACCHARIDE PROCESSING"/>
    <property type="match status" value="1"/>
</dbReference>
<dbReference type="PROSITE" id="PS51914">
    <property type="entry name" value="MRH"/>
    <property type="match status" value="1"/>
</dbReference>
<feature type="region of interest" description="Disordered" evidence="5">
    <location>
        <begin position="171"/>
        <end position="266"/>
    </location>
</feature>
<proteinExistence type="predicted"/>
<feature type="chain" id="PRO_5035924930" description="Glucosidase 2 subunit beta" evidence="6">
    <location>
        <begin position="22"/>
        <end position="397"/>
    </location>
</feature>
<dbReference type="SUPFAM" id="SSF50911">
    <property type="entry name" value="Mannose 6-phosphate receptor domain"/>
    <property type="match status" value="1"/>
</dbReference>
<evidence type="ECO:0000256" key="5">
    <source>
        <dbReference type="SAM" id="MobiDB-lite"/>
    </source>
</evidence>
<keyword evidence="4" id="KW-1015">Disulfide bond</keyword>
<dbReference type="InterPro" id="IPR009011">
    <property type="entry name" value="Man6P_isomerase_rcpt-bd_dom_sf"/>
</dbReference>
<reference evidence="8" key="1">
    <citation type="submission" date="2019-07" db="EMBL/GenBank/DDBJ databases">
        <title>Annotation for the trematode Paragonimus miyazaki's.</title>
        <authorList>
            <person name="Choi Y.-J."/>
        </authorList>
    </citation>
    <scope>NUCLEOTIDE SEQUENCE</scope>
    <source>
        <strain evidence="8">Japan</strain>
    </source>
</reference>